<dbReference type="NCBIfam" id="NF006102">
    <property type="entry name" value="PRK08256.1"/>
    <property type="match status" value="1"/>
</dbReference>
<evidence type="ECO:0000256" key="1">
    <source>
        <dbReference type="ARBA" id="ARBA00004275"/>
    </source>
</evidence>
<reference evidence="11 12" key="1">
    <citation type="submission" date="2013-05" db="EMBL/GenBank/DDBJ databases">
        <title>Genome assembly of Chondromyces apiculatus DSM 436.</title>
        <authorList>
            <person name="Sharma G."/>
            <person name="Khatri I."/>
            <person name="Kaur C."/>
            <person name="Mayilraj S."/>
            <person name="Subramanian S."/>
        </authorList>
    </citation>
    <scope>NUCLEOTIDE SEQUENCE [LARGE SCALE GENOMIC DNA]</scope>
    <source>
        <strain evidence="11 12">DSM 436</strain>
    </source>
</reference>
<dbReference type="PROSITE" id="PS00098">
    <property type="entry name" value="THIOLASE_1"/>
    <property type="match status" value="1"/>
</dbReference>
<dbReference type="Pfam" id="PF22691">
    <property type="entry name" value="Thiolase_C_1"/>
    <property type="match status" value="1"/>
</dbReference>
<dbReference type="PANTHER" id="PTHR42870:SF1">
    <property type="entry name" value="NON-SPECIFIC LIPID-TRANSFER PROTEIN-LIKE 2"/>
    <property type="match status" value="1"/>
</dbReference>
<feature type="domain" description="Thiolase N-terminal" evidence="9">
    <location>
        <begin position="17"/>
        <end position="207"/>
    </location>
</feature>
<evidence type="ECO:0000313" key="11">
    <source>
        <dbReference type="EMBL" id="EYF07503.1"/>
    </source>
</evidence>
<name>A0A017TDY5_9BACT</name>
<feature type="domain" description="Thiolase C-terminal" evidence="10">
    <location>
        <begin position="268"/>
        <end position="401"/>
    </location>
</feature>
<keyword evidence="3" id="KW-0813">Transport</keyword>
<evidence type="ECO:0000256" key="6">
    <source>
        <dbReference type="ARBA" id="ARBA00023121"/>
    </source>
</evidence>
<evidence type="ECO:0000256" key="7">
    <source>
        <dbReference type="ARBA" id="ARBA00023140"/>
    </source>
</evidence>
<dbReference type="InterPro" id="IPR002155">
    <property type="entry name" value="Thiolase"/>
</dbReference>
<dbReference type="InterPro" id="IPR020616">
    <property type="entry name" value="Thiolase_N"/>
</dbReference>
<dbReference type="EMBL" id="ASRX01000010">
    <property type="protein sequence ID" value="EYF07503.1"/>
    <property type="molecule type" value="Genomic_DNA"/>
</dbReference>
<evidence type="ECO:0000256" key="3">
    <source>
        <dbReference type="ARBA" id="ARBA00022448"/>
    </source>
</evidence>
<organism evidence="11 12">
    <name type="scientific">Chondromyces apiculatus DSM 436</name>
    <dbReference type="NCBI Taxonomy" id="1192034"/>
    <lineage>
        <taxon>Bacteria</taxon>
        <taxon>Pseudomonadati</taxon>
        <taxon>Myxococcota</taxon>
        <taxon>Polyangia</taxon>
        <taxon>Polyangiales</taxon>
        <taxon>Polyangiaceae</taxon>
        <taxon>Chondromyces</taxon>
    </lineage>
</organism>
<dbReference type="InterPro" id="IPR020613">
    <property type="entry name" value="Thiolase_CS"/>
</dbReference>
<comment type="caution">
    <text evidence="11">The sequence shown here is derived from an EMBL/GenBank/DDBJ whole genome shotgun (WGS) entry which is preliminary data.</text>
</comment>
<keyword evidence="5" id="KW-0445">Lipid transport</keyword>
<proteinExistence type="predicted"/>
<dbReference type="InterPro" id="IPR055140">
    <property type="entry name" value="Thiolase_C_2"/>
</dbReference>
<dbReference type="EC" id="2.3.1.176" evidence="2"/>
<gene>
    <name evidence="11" type="ORF">CAP_0256</name>
</gene>
<keyword evidence="4 11" id="KW-0808">Transferase</keyword>
<sequence length="415" mass="43981">MVGDKEQVMMGQKGKPVFVVGVGMIPFRKPGASEAYDEMGGEAIRLALQDSGVDYEDIQQAYAGYVYGDSTAGQKTVYKVGKTGIPVVNVNNNCATGSTALYLARQAIEHGIVDCALAVGFEQMNPGAIGVMFTDRPSPLQDFEIACDVLVGNAEVPMALRFFGGAGLSHMKKYGSTLEDLAKIRAKASRHARNNPLAVFRNEVTPEDVLRSPAVWPGVMTRLMACPPTCGAAAAILVSEDFARRKGLRRDVVIAAQAMTTDRPDTFEAHDMMNLVGYTMTKRAGQMVYEAAGVGPEEVDVVELHDCFAHAELITYEGLGLCPEGGAQKFIADGDNTYGGKVVVNPSGGLLSKGHPLGATGLAQCYELVHQLRGTAAARQVEGARIALQHNLGLGGASVVTLYQSVQSGQPAQAL</sequence>
<comment type="subcellular location">
    <subcellularLocation>
        <location evidence="1">Peroxisome</location>
    </subcellularLocation>
</comment>
<evidence type="ECO:0000256" key="4">
    <source>
        <dbReference type="ARBA" id="ARBA00022679"/>
    </source>
</evidence>
<dbReference type="GO" id="GO:0003988">
    <property type="term" value="F:acetyl-CoA C-acyltransferase activity"/>
    <property type="evidence" value="ECO:0007669"/>
    <property type="project" value="UniProtKB-ARBA"/>
</dbReference>
<evidence type="ECO:0000256" key="5">
    <source>
        <dbReference type="ARBA" id="ARBA00023055"/>
    </source>
</evidence>
<evidence type="ECO:0000259" key="9">
    <source>
        <dbReference type="Pfam" id="PF00108"/>
    </source>
</evidence>
<dbReference type="PROSITE" id="PS00737">
    <property type="entry name" value="THIOLASE_2"/>
    <property type="match status" value="1"/>
</dbReference>
<dbReference type="STRING" id="1192034.CAP_0256"/>
<accession>A0A017TDY5</accession>
<dbReference type="CDD" id="cd00829">
    <property type="entry name" value="SCP-x_thiolase"/>
    <property type="match status" value="1"/>
</dbReference>
<evidence type="ECO:0000259" key="10">
    <source>
        <dbReference type="Pfam" id="PF22691"/>
    </source>
</evidence>
<dbReference type="Proteomes" id="UP000019678">
    <property type="component" value="Unassembled WGS sequence"/>
</dbReference>
<evidence type="ECO:0000256" key="2">
    <source>
        <dbReference type="ARBA" id="ARBA00012352"/>
    </source>
</evidence>
<keyword evidence="6" id="KW-0446">Lipid-binding</keyword>
<dbReference type="RefSeq" id="WP_197041060.1">
    <property type="nucleotide sequence ID" value="NZ_ASRX01000010.1"/>
</dbReference>
<dbReference type="Pfam" id="PF00108">
    <property type="entry name" value="Thiolase_N"/>
    <property type="match status" value="1"/>
</dbReference>
<dbReference type="AlphaFoldDB" id="A0A017TDY5"/>
<dbReference type="Gene3D" id="3.40.47.10">
    <property type="match status" value="1"/>
</dbReference>
<dbReference type="eggNOG" id="COG0183">
    <property type="taxonomic scope" value="Bacteria"/>
</dbReference>
<keyword evidence="12" id="KW-1185">Reference proteome</keyword>
<protein>
    <recommendedName>
        <fullName evidence="2">propanoyl-CoA C-acyltransferase</fullName>
        <ecNumber evidence="2">2.3.1.176</ecNumber>
    </recommendedName>
    <alternativeName>
        <fullName evidence="8">Propanoyl-CoA C-acyltransferase</fullName>
    </alternativeName>
</protein>
<dbReference type="InterPro" id="IPR016039">
    <property type="entry name" value="Thiolase-like"/>
</dbReference>
<keyword evidence="7" id="KW-0576">Peroxisome</keyword>
<evidence type="ECO:0000256" key="8">
    <source>
        <dbReference type="ARBA" id="ARBA00032316"/>
    </source>
</evidence>
<dbReference type="GO" id="GO:0006869">
    <property type="term" value="P:lipid transport"/>
    <property type="evidence" value="ECO:0007669"/>
    <property type="project" value="UniProtKB-KW"/>
</dbReference>
<evidence type="ECO:0000313" key="12">
    <source>
        <dbReference type="Proteomes" id="UP000019678"/>
    </source>
</evidence>
<dbReference type="PIRSF" id="PIRSF000429">
    <property type="entry name" value="Ac-CoA_Ac_transf"/>
    <property type="match status" value="1"/>
</dbReference>
<dbReference type="SUPFAM" id="SSF53901">
    <property type="entry name" value="Thiolase-like"/>
    <property type="match status" value="2"/>
</dbReference>
<dbReference type="PANTHER" id="PTHR42870">
    <property type="entry name" value="ACETYL-COA C-ACETYLTRANSFERASE"/>
    <property type="match status" value="1"/>
</dbReference>
<dbReference type="InterPro" id="IPR020615">
    <property type="entry name" value="Thiolase_acyl_enz_int_AS"/>
</dbReference>
<dbReference type="GO" id="GO:0008289">
    <property type="term" value="F:lipid binding"/>
    <property type="evidence" value="ECO:0007669"/>
    <property type="project" value="UniProtKB-KW"/>
</dbReference>